<name>A0A9N9BFN6_9GLOM</name>
<evidence type="ECO:0000313" key="2">
    <source>
        <dbReference type="EMBL" id="CAG8564178.1"/>
    </source>
</evidence>
<dbReference type="Proteomes" id="UP000789342">
    <property type="component" value="Unassembled WGS sequence"/>
</dbReference>
<gene>
    <name evidence="2" type="ORF">AMORRO_LOCUS6161</name>
</gene>
<proteinExistence type="predicted"/>
<evidence type="ECO:0000256" key="1">
    <source>
        <dbReference type="SAM" id="MobiDB-lite"/>
    </source>
</evidence>
<comment type="caution">
    <text evidence="2">The sequence shown here is derived from an EMBL/GenBank/DDBJ whole genome shotgun (WGS) entry which is preliminary data.</text>
</comment>
<dbReference type="AlphaFoldDB" id="A0A9N9BFN6"/>
<feature type="compositionally biased region" description="Polar residues" evidence="1">
    <location>
        <begin position="195"/>
        <end position="208"/>
    </location>
</feature>
<protein>
    <submittedName>
        <fullName evidence="2">3912_t:CDS:1</fullName>
    </submittedName>
</protein>
<reference evidence="2" key="1">
    <citation type="submission" date="2021-06" db="EMBL/GenBank/DDBJ databases">
        <authorList>
            <person name="Kallberg Y."/>
            <person name="Tangrot J."/>
            <person name="Rosling A."/>
        </authorList>
    </citation>
    <scope>NUCLEOTIDE SEQUENCE</scope>
    <source>
        <strain evidence="2">CL551</strain>
    </source>
</reference>
<sequence length="251" mass="29641">MSYMSEEERSKLKHPRSIKDWDFYLLKNLDSSQVNKRLSHSALDDELRCLKQMYDENHPIYKTACHWHDKLRELIWQPSVEKVFPSAKTDRFSRVQKPTAITERRGIETLSSKHCGTKSDSKIWKKKEQISPLLLEADVVDLELEIAQKKGRHDIHQIARRGYKKYSDIEFGLVERVQKKIKPNENNEEEEPISSDVSLDLQSQAQQRTPERQFSPLTVPEIANDEPQPICWEFDEPVPTWLEKVVRRQEF</sequence>
<accession>A0A9N9BFN6</accession>
<keyword evidence="3" id="KW-1185">Reference proteome</keyword>
<evidence type="ECO:0000313" key="3">
    <source>
        <dbReference type="Proteomes" id="UP000789342"/>
    </source>
</evidence>
<dbReference type="OrthoDB" id="2433090at2759"/>
<feature type="region of interest" description="Disordered" evidence="1">
    <location>
        <begin position="182"/>
        <end position="222"/>
    </location>
</feature>
<organism evidence="2 3">
    <name type="scientific">Acaulospora morrowiae</name>
    <dbReference type="NCBI Taxonomy" id="94023"/>
    <lineage>
        <taxon>Eukaryota</taxon>
        <taxon>Fungi</taxon>
        <taxon>Fungi incertae sedis</taxon>
        <taxon>Mucoromycota</taxon>
        <taxon>Glomeromycotina</taxon>
        <taxon>Glomeromycetes</taxon>
        <taxon>Diversisporales</taxon>
        <taxon>Acaulosporaceae</taxon>
        <taxon>Acaulospora</taxon>
    </lineage>
</organism>
<dbReference type="EMBL" id="CAJVPV010003986">
    <property type="protein sequence ID" value="CAG8564178.1"/>
    <property type="molecule type" value="Genomic_DNA"/>
</dbReference>